<dbReference type="Proteomes" id="UP000076584">
    <property type="component" value="Unassembled WGS sequence"/>
</dbReference>
<dbReference type="EMBL" id="LFIW01000658">
    <property type="protein sequence ID" value="KZL85329.1"/>
    <property type="molecule type" value="Genomic_DNA"/>
</dbReference>
<evidence type="ECO:0000313" key="1">
    <source>
        <dbReference type="EMBL" id="KZL85329.1"/>
    </source>
</evidence>
<evidence type="ECO:0000313" key="2">
    <source>
        <dbReference type="Proteomes" id="UP000076584"/>
    </source>
</evidence>
<organism evidence="1 2">
    <name type="scientific">Colletotrichum incanum</name>
    <name type="common">Soybean anthracnose fungus</name>
    <dbReference type="NCBI Taxonomy" id="1573173"/>
    <lineage>
        <taxon>Eukaryota</taxon>
        <taxon>Fungi</taxon>
        <taxon>Dikarya</taxon>
        <taxon>Ascomycota</taxon>
        <taxon>Pezizomycotina</taxon>
        <taxon>Sordariomycetes</taxon>
        <taxon>Hypocreomycetidae</taxon>
        <taxon>Glomerellales</taxon>
        <taxon>Glomerellaceae</taxon>
        <taxon>Colletotrichum</taxon>
        <taxon>Colletotrichum spaethianum species complex</taxon>
    </lineage>
</organism>
<name>A0A162MYL1_COLIC</name>
<gene>
    <name evidence="1" type="ORF">CI238_10829</name>
</gene>
<comment type="caution">
    <text evidence="1">The sequence shown here is derived from an EMBL/GenBank/DDBJ whole genome shotgun (WGS) entry which is preliminary data.</text>
</comment>
<proteinExistence type="predicted"/>
<protein>
    <submittedName>
        <fullName evidence="1">Asparagine synthase</fullName>
    </submittedName>
</protein>
<sequence length="118" mass="13053">MPPPPLRARCYRHLDYLRSHHIGTLSLFLSLPFSPGLSLVEATNIEARFSATPLHRTPLHHGAPEFLKQTHGEFAFIFVDDEHGSPARTLVTSEIKAFHSIGWQPEWDVAATASGATA</sequence>
<reference evidence="1 2" key="1">
    <citation type="submission" date="2015-06" db="EMBL/GenBank/DDBJ databases">
        <title>Survival trade-offs in plant roots during colonization by closely related pathogenic and mutualistic fungi.</title>
        <authorList>
            <person name="Hacquard S."/>
            <person name="Kracher B."/>
            <person name="Hiruma K."/>
            <person name="Weinman A."/>
            <person name="Muench P."/>
            <person name="Garrido Oter R."/>
            <person name="Ver Loren van Themaat E."/>
            <person name="Dallerey J.-F."/>
            <person name="Damm U."/>
            <person name="Henrissat B."/>
            <person name="Lespinet O."/>
            <person name="Thon M."/>
            <person name="Kemen E."/>
            <person name="McHardy A.C."/>
            <person name="Schulze-Lefert P."/>
            <person name="O'Connell R.J."/>
        </authorList>
    </citation>
    <scope>NUCLEOTIDE SEQUENCE [LARGE SCALE GENOMIC DNA]</scope>
    <source>
        <strain evidence="1 2">MAFF 238704</strain>
    </source>
</reference>
<dbReference type="AlphaFoldDB" id="A0A162MYL1"/>
<keyword evidence="2" id="KW-1185">Reference proteome</keyword>
<accession>A0A162MYL1</accession>